<dbReference type="Proteomes" id="UP000315677">
    <property type="component" value="Unassembled WGS sequence"/>
</dbReference>
<organism evidence="1 2">
    <name type="scientific">Pseudonocardia kunmingensis</name>
    <dbReference type="NCBI Taxonomy" id="630975"/>
    <lineage>
        <taxon>Bacteria</taxon>
        <taxon>Bacillati</taxon>
        <taxon>Actinomycetota</taxon>
        <taxon>Actinomycetes</taxon>
        <taxon>Pseudonocardiales</taxon>
        <taxon>Pseudonocardiaceae</taxon>
        <taxon>Pseudonocardia</taxon>
    </lineage>
</organism>
<protein>
    <submittedName>
        <fullName evidence="1">Uncharacterized protein</fullName>
    </submittedName>
</protein>
<dbReference type="AlphaFoldDB" id="A0A543CX45"/>
<reference evidence="1 2" key="1">
    <citation type="submission" date="2019-06" db="EMBL/GenBank/DDBJ databases">
        <title>Sequencing the genomes of 1000 actinobacteria strains.</title>
        <authorList>
            <person name="Klenk H.-P."/>
        </authorList>
    </citation>
    <scope>NUCLEOTIDE SEQUENCE [LARGE SCALE GENOMIC DNA]</scope>
    <source>
        <strain evidence="1 2">DSM 45301</strain>
    </source>
</reference>
<evidence type="ECO:0000313" key="2">
    <source>
        <dbReference type="Proteomes" id="UP000315677"/>
    </source>
</evidence>
<proteinExistence type="predicted"/>
<dbReference type="RefSeq" id="WP_142065331.1">
    <property type="nucleotide sequence ID" value="NZ_VFPA01000009.1"/>
</dbReference>
<sequence>MRREPAEPTSLETPSLDTADMVYALFEAVAQERGMDVESAPTVILTEALPTLTRAVHDLTRRCADETELCWLAAALAALSHHAQALSLPPVPAGTDRIAPR</sequence>
<accession>A0A543CX45</accession>
<name>A0A543CX45_9PSEU</name>
<comment type="caution">
    <text evidence="1">The sequence shown here is derived from an EMBL/GenBank/DDBJ whole genome shotgun (WGS) entry which is preliminary data.</text>
</comment>
<dbReference type="EMBL" id="VFPA01000009">
    <property type="protein sequence ID" value="TQM01684.1"/>
    <property type="molecule type" value="Genomic_DNA"/>
</dbReference>
<keyword evidence="2" id="KW-1185">Reference proteome</keyword>
<evidence type="ECO:0000313" key="1">
    <source>
        <dbReference type="EMBL" id="TQM01684.1"/>
    </source>
</evidence>
<gene>
    <name evidence="1" type="ORF">FB558_8585</name>
</gene>